<evidence type="ECO:0000256" key="3">
    <source>
        <dbReference type="ARBA" id="ARBA00004651"/>
    </source>
</evidence>
<dbReference type="Pfam" id="PF02743">
    <property type="entry name" value="dCache_1"/>
    <property type="match status" value="1"/>
</dbReference>
<dbReference type="GO" id="GO:0005886">
    <property type="term" value="C:plasma membrane"/>
    <property type="evidence" value="ECO:0007669"/>
    <property type="project" value="UniProtKB-SubCell"/>
</dbReference>
<organism evidence="12 13">
    <name type="scientific">Pseudomonas tohonis</name>
    <dbReference type="NCBI Taxonomy" id="2725477"/>
    <lineage>
        <taxon>Bacteria</taxon>
        <taxon>Pseudomonadati</taxon>
        <taxon>Pseudomonadota</taxon>
        <taxon>Gammaproteobacteria</taxon>
        <taxon>Pseudomonadales</taxon>
        <taxon>Pseudomonadaceae</taxon>
        <taxon>Pseudomonas</taxon>
    </lineage>
</organism>
<keyword evidence="5" id="KW-1003">Cell membrane</keyword>
<evidence type="ECO:0000313" key="12">
    <source>
        <dbReference type="EMBL" id="BCG22117.1"/>
    </source>
</evidence>
<evidence type="ECO:0000256" key="6">
    <source>
        <dbReference type="ARBA" id="ARBA00022692"/>
    </source>
</evidence>
<dbReference type="GO" id="GO:1902201">
    <property type="term" value="P:negative regulation of bacterial-type flagellum-dependent cell motility"/>
    <property type="evidence" value="ECO:0007669"/>
    <property type="project" value="TreeGrafter"/>
</dbReference>
<dbReference type="InterPro" id="IPR050469">
    <property type="entry name" value="Diguanylate_Cyclase"/>
</dbReference>
<name>A0A6J4DX30_9PSED</name>
<dbReference type="InterPro" id="IPR043128">
    <property type="entry name" value="Rev_trsase/Diguanyl_cyclase"/>
</dbReference>
<evidence type="ECO:0000256" key="1">
    <source>
        <dbReference type="ARBA" id="ARBA00001946"/>
    </source>
</evidence>
<evidence type="ECO:0000259" key="11">
    <source>
        <dbReference type="PROSITE" id="PS50887"/>
    </source>
</evidence>
<dbReference type="GO" id="GO:0052621">
    <property type="term" value="F:diguanylate cyclase activity"/>
    <property type="evidence" value="ECO:0007669"/>
    <property type="project" value="UniProtKB-EC"/>
</dbReference>
<evidence type="ECO:0000256" key="9">
    <source>
        <dbReference type="ARBA" id="ARBA00034247"/>
    </source>
</evidence>
<dbReference type="PANTHER" id="PTHR45138:SF9">
    <property type="entry name" value="DIGUANYLATE CYCLASE DGCM-RELATED"/>
    <property type="match status" value="1"/>
</dbReference>
<proteinExistence type="predicted"/>
<reference evidence="12 13" key="1">
    <citation type="submission" date="2020-05" db="EMBL/GenBank/DDBJ databases">
        <title>Characterization of novel class B3 metallo-beta-lactamase from novel Pseudomonas species.</title>
        <authorList>
            <person name="Yamada K."/>
            <person name="Aoki K."/>
            <person name="Ishii Y."/>
        </authorList>
    </citation>
    <scope>NUCLEOTIDE SEQUENCE [LARGE SCALE GENOMIC DNA]</scope>
    <source>
        <strain evidence="12 13">TUM18999</strain>
    </source>
</reference>
<keyword evidence="8 10" id="KW-0472">Membrane</keyword>
<keyword evidence="7 10" id="KW-1133">Transmembrane helix</keyword>
<dbReference type="SMART" id="SM00267">
    <property type="entry name" value="GGDEF"/>
    <property type="match status" value="1"/>
</dbReference>
<dbReference type="InterPro" id="IPR000160">
    <property type="entry name" value="GGDEF_dom"/>
</dbReference>
<dbReference type="CDD" id="cd01949">
    <property type="entry name" value="GGDEF"/>
    <property type="match status" value="1"/>
</dbReference>
<keyword evidence="6 10" id="KW-0812">Transmembrane</keyword>
<dbReference type="GO" id="GO:0043709">
    <property type="term" value="P:cell adhesion involved in single-species biofilm formation"/>
    <property type="evidence" value="ECO:0007669"/>
    <property type="project" value="TreeGrafter"/>
</dbReference>
<evidence type="ECO:0000313" key="13">
    <source>
        <dbReference type="Proteomes" id="UP000509383"/>
    </source>
</evidence>
<accession>A0A6J4DX30</accession>
<dbReference type="Proteomes" id="UP000509383">
    <property type="component" value="Chromosome"/>
</dbReference>
<dbReference type="EMBL" id="AP023189">
    <property type="protein sequence ID" value="BCG22117.1"/>
    <property type="molecule type" value="Genomic_DNA"/>
</dbReference>
<feature type="domain" description="GGDEF" evidence="11">
    <location>
        <begin position="385"/>
        <end position="514"/>
    </location>
</feature>
<dbReference type="Gene3D" id="3.30.450.20">
    <property type="entry name" value="PAS domain"/>
    <property type="match status" value="1"/>
</dbReference>
<feature type="transmembrane region" description="Helical" evidence="10">
    <location>
        <begin position="14"/>
        <end position="33"/>
    </location>
</feature>
<dbReference type="PANTHER" id="PTHR45138">
    <property type="entry name" value="REGULATORY COMPONENTS OF SENSORY TRANSDUCTION SYSTEM"/>
    <property type="match status" value="1"/>
</dbReference>
<dbReference type="InterPro" id="IPR029787">
    <property type="entry name" value="Nucleotide_cyclase"/>
</dbReference>
<evidence type="ECO:0000256" key="4">
    <source>
        <dbReference type="ARBA" id="ARBA00012528"/>
    </source>
</evidence>
<dbReference type="Pfam" id="PF00990">
    <property type="entry name" value="GGDEF"/>
    <property type="match status" value="1"/>
</dbReference>
<evidence type="ECO:0000256" key="7">
    <source>
        <dbReference type="ARBA" id="ARBA00022989"/>
    </source>
</evidence>
<dbReference type="Gene3D" id="3.30.70.270">
    <property type="match status" value="1"/>
</dbReference>
<dbReference type="CDD" id="cd18773">
    <property type="entry name" value="PDC1_HK_sensor"/>
    <property type="match status" value="1"/>
</dbReference>
<dbReference type="SUPFAM" id="SSF55073">
    <property type="entry name" value="Nucleotide cyclase"/>
    <property type="match status" value="1"/>
</dbReference>
<dbReference type="AlphaFoldDB" id="A0A6J4DX30"/>
<dbReference type="InterPro" id="IPR029151">
    <property type="entry name" value="Sensor-like_sf"/>
</dbReference>
<dbReference type="InterPro" id="IPR033479">
    <property type="entry name" value="dCache_1"/>
</dbReference>
<dbReference type="PROSITE" id="PS50887">
    <property type="entry name" value="GGDEF"/>
    <property type="match status" value="1"/>
</dbReference>
<evidence type="ECO:0000256" key="2">
    <source>
        <dbReference type="ARBA" id="ARBA00004533"/>
    </source>
</evidence>
<comment type="catalytic activity">
    <reaction evidence="9">
        <text>2 GTP = 3',3'-c-di-GMP + 2 diphosphate</text>
        <dbReference type="Rhea" id="RHEA:24898"/>
        <dbReference type="ChEBI" id="CHEBI:33019"/>
        <dbReference type="ChEBI" id="CHEBI:37565"/>
        <dbReference type="ChEBI" id="CHEBI:58805"/>
        <dbReference type="EC" id="2.7.7.65"/>
    </reaction>
</comment>
<dbReference type="SUPFAM" id="SSF103190">
    <property type="entry name" value="Sensory domain-like"/>
    <property type="match status" value="2"/>
</dbReference>
<feature type="transmembrane region" description="Helical" evidence="10">
    <location>
        <begin position="283"/>
        <end position="301"/>
    </location>
</feature>
<evidence type="ECO:0000256" key="5">
    <source>
        <dbReference type="ARBA" id="ARBA00022475"/>
    </source>
</evidence>
<evidence type="ECO:0000256" key="10">
    <source>
        <dbReference type="SAM" id="Phobius"/>
    </source>
</evidence>
<dbReference type="FunFam" id="3.30.70.270:FF:000001">
    <property type="entry name" value="Diguanylate cyclase domain protein"/>
    <property type="match status" value="1"/>
</dbReference>
<gene>
    <name evidence="12" type="ORF">TUM18999_03080</name>
</gene>
<comment type="cofactor">
    <cofactor evidence="1">
        <name>Mg(2+)</name>
        <dbReference type="ChEBI" id="CHEBI:18420"/>
    </cofactor>
</comment>
<evidence type="ECO:0000256" key="8">
    <source>
        <dbReference type="ARBA" id="ARBA00023136"/>
    </source>
</evidence>
<sequence length="528" mass="58120">MPYGPSPKLNLKSIILLFAFFSVAATVLNDLLVTYRIQKQTLIQNALESNSAYAAKIAISINESLISDLDKLKYSAEMIGASPSAEIMSAEADRLVRQDGSFNTVIVTNEAGVIIATQPDNLKIIGQKLLSLEPIEQRREMVSRAYWSLKGNLIIFVSYPIWGDGGKYLGLIGGTIYLGVQNSLNTIINHHFYRDNSYVYLVDDKRRILSHPQAERIGEIANNSPVVEALLKNDSGSVQATNSQGREMLAGYARVTISGWGVVSQQPLEEVENSVNELIYKQMITIIPTSLLGLFFIWWVATKISLPLQQLSESASNLSGVNHILKIRAWYQEAWKIRIALLAGVESMQQQIGTLDHQAKSDSLTQLANRRAFEDILEIWQATGAPFSAISLDIDHFKRVNDTFGHDVGDSALQQVAAILKNTCRAKDLPCRVGGEEFFILLPDTPLTAAADAAERIRSTIATSYIDPVGYITVSLGVTCSMLNASTPLTLKKADELLYHAKQTGRNRVVVDLQYAGESIEVCPSVAE</sequence>
<dbReference type="CDD" id="cd12912">
    <property type="entry name" value="PDC2_MCP_like"/>
    <property type="match status" value="1"/>
</dbReference>
<comment type="subcellular location">
    <subcellularLocation>
        <location evidence="2">Cell inner membrane</location>
    </subcellularLocation>
    <subcellularLocation>
        <location evidence="3">Cell membrane</location>
        <topology evidence="3">Multi-pass membrane protein</topology>
    </subcellularLocation>
</comment>
<protein>
    <recommendedName>
        <fullName evidence="4">diguanylate cyclase</fullName>
        <ecNumber evidence="4">2.7.7.65</ecNumber>
    </recommendedName>
</protein>
<dbReference type="NCBIfam" id="TIGR00254">
    <property type="entry name" value="GGDEF"/>
    <property type="match status" value="1"/>
</dbReference>
<dbReference type="EC" id="2.7.7.65" evidence="4"/>
<dbReference type="KEGG" id="ptw:TUM18999_03080"/>